<evidence type="ECO:0000313" key="7">
    <source>
        <dbReference type="EMBL" id="RSV03582.1"/>
    </source>
</evidence>
<sequence>MQVEAAYLQAMDWSDLPIFLAIARTGQLAKAAQALEIDATTAGRRLRRLEKALGERLFEQGQDGQSLTPAGERLLTHARAMERAAAAVGSRDPGGAVRGTIRASVSEGFGTWFVSRHLGDLADAHPGLAVDLVATSGFLNPTRRETDVAVLLARPRRGPLLTRKLADYGLRLYASTDYLARSAPLNAPDQLRDHRLIGYVPDILYAPELRYLDEVPGAPEPQLRSSSINAQYRMTTAGAGVAVLPCFIGDADRKLTRVLPDIRIRRSFWMVTHEETRHFPHVAAFADWLTALAGRHRAQLEG</sequence>
<dbReference type="EMBL" id="CP018820">
    <property type="protein sequence ID" value="APR54098.1"/>
    <property type="molecule type" value="Genomic_DNA"/>
</dbReference>
<keyword evidence="2" id="KW-0805">Transcription regulation</keyword>
<feature type="domain" description="HTH lysR-type" evidence="5">
    <location>
        <begin position="11"/>
        <end position="68"/>
    </location>
</feature>
<evidence type="ECO:0000313" key="8">
    <source>
        <dbReference type="Proteomes" id="UP000185161"/>
    </source>
</evidence>
<dbReference type="Gene3D" id="3.40.190.290">
    <property type="match status" value="1"/>
</dbReference>
<dbReference type="InterPro" id="IPR005119">
    <property type="entry name" value="LysR_subst-bd"/>
</dbReference>
<evidence type="ECO:0000259" key="5">
    <source>
        <dbReference type="PROSITE" id="PS50931"/>
    </source>
</evidence>
<keyword evidence="8" id="KW-1185">Reference proteome</keyword>
<evidence type="ECO:0000256" key="4">
    <source>
        <dbReference type="ARBA" id="ARBA00023163"/>
    </source>
</evidence>
<dbReference type="SUPFAM" id="SSF46785">
    <property type="entry name" value="Winged helix' DNA-binding domain"/>
    <property type="match status" value="1"/>
</dbReference>
<dbReference type="Proteomes" id="UP000185161">
    <property type="component" value="Chromosome"/>
</dbReference>
<dbReference type="Pfam" id="PF00126">
    <property type="entry name" value="HTH_1"/>
    <property type="match status" value="1"/>
</dbReference>
<dbReference type="PANTHER" id="PTHR30537:SF3">
    <property type="entry name" value="TRANSCRIPTIONAL REGULATORY PROTEIN"/>
    <property type="match status" value="1"/>
</dbReference>
<dbReference type="Proteomes" id="UP000286681">
    <property type="component" value="Unassembled WGS sequence"/>
</dbReference>
<dbReference type="PROSITE" id="PS50931">
    <property type="entry name" value="HTH_LYSR"/>
    <property type="match status" value="1"/>
</dbReference>
<dbReference type="PANTHER" id="PTHR30537">
    <property type="entry name" value="HTH-TYPE TRANSCRIPTIONAL REGULATOR"/>
    <property type="match status" value="1"/>
</dbReference>
<dbReference type="Pfam" id="PF03466">
    <property type="entry name" value="LysR_substrate"/>
    <property type="match status" value="1"/>
</dbReference>
<reference evidence="6" key="1">
    <citation type="submission" date="2016-12" db="EMBL/GenBank/DDBJ databases">
        <title>Whole genome sequencing of Sphingomonas koreensis.</title>
        <authorList>
            <person name="Conlan S."/>
            <person name="Thomas P.J."/>
            <person name="Mullikin J."/>
            <person name="Palmore T.N."/>
            <person name="Frank K.M."/>
            <person name="Segre J.A."/>
        </authorList>
    </citation>
    <scope>NUCLEOTIDE SEQUENCE</scope>
    <source>
        <strain evidence="6">ABOJV</strain>
    </source>
</reference>
<dbReference type="OrthoDB" id="9787460at2"/>
<evidence type="ECO:0000313" key="9">
    <source>
        <dbReference type="Proteomes" id="UP000286681"/>
    </source>
</evidence>
<accession>A0A1L6JDX9</accession>
<dbReference type="SUPFAM" id="SSF53850">
    <property type="entry name" value="Periplasmic binding protein-like II"/>
    <property type="match status" value="1"/>
</dbReference>
<gene>
    <name evidence="6" type="ORF">BRX40_18255</name>
    <name evidence="7" type="ORF">CA257_10255</name>
</gene>
<reference evidence="8" key="2">
    <citation type="submission" date="2016-12" db="EMBL/GenBank/DDBJ databases">
        <title>Whole genome sequencing of Sphingomonas sp. ABOJV.</title>
        <authorList>
            <person name="Conlan S."/>
            <person name="Thomas P.J."/>
            <person name="Mullikin J."/>
            <person name="Palmore T.N."/>
            <person name="Frank K.M."/>
            <person name="Segre J.A."/>
        </authorList>
    </citation>
    <scope>NUCLEOTIDE SEQUENCE [LARGE SCALE GENOMIC DNA]</scope>
    <source>
        <strain evidence="8">ABOJV</strain>
    </source>
</reference>
<dbReference type="AlphaFoldDB" id="A0A1L6JDX9"/>
<dbReference type="GO" id="GO:0006351">
    <property type="term" value="P:DNA-templated transcription"/>
    <property type="evidence" value="ECO:0007669"/>
    <property type="project" value="TreeGrafter"/>
</dbReference>
<dbReference type="GO" id="GO:0003700">
    <property type="term" value="F:DNA-binding transcription factor activity"/>
    <property type="evidence" value="ECO:0007669"/>
    <property type="project" value="InterPro"/>
</dbReference>
<comment type="similarity">
    <text evidence="1">Belongs to the LysR transcriptional regulatory family.</text>
</comment>
<proteinExistence type="inferred from homology"/>
<dbReference type="STRING" id="93064.BRX40_18255"/>
<evidence type="ECO:0000256" key="2">
    <source>
        <dbReference type="ARBA" id="ARBA00023015"/>
    </source>
</evidence>
<dbReference type="GO" id="GO:0043565">
    <property type="term" value="F:sequence-specific DNA binding"/>
    <property type="evidence" value="ECO:0007669"/>
    <property type="project" value="TreeGrafter"/>
</dbReference>
<dbReference type="InterPro" id="IPR036390">
    <property type="entry name" value="WH_DNA-bd_sf"/>
</dbReference>
<evidence type="ECO:0000256" key="3">
    <source>
        <dbReference type="ARBA" id="ARBA00023125"/>
    </source>
</evidence>
<dbReference type="InterPro" id="IPR058163">
    <property type="entry name" value="LysR-type_TF_proteobact-type"/>
</dbReference>
<keyword evidence="4" id="KW-0804">Transcription</keyword>
<name>A0A1L6JDX9_9SPHN</name>
<dbReference type="EMBL" id="QQWO01000007">
    <property type="protein sequence ID" value="RSV03582.1"/>
    <property type="molecule type" value="Genomic_DNA"/>
</dbReference>
<dbReference type="InterPro" id="IPR000847">
    <property type="entry name" value="LysR_HTH_N"/>
</dbReference>
<dbReference type="InterPro" id="IPR036388">
    <property type="entry name" value="WH-like_DNA-bd_sf"/>
</dbReference>
<organism evidence="6 8">
    <name type="scientific">Sphingomonas koreensis</name>
    <dbReference type="NCBI Taxonomy" id="93064"/>
    <lineage>
        <taxon>Bacteria</taxon>
        <taxon>Pseudomonadati</taxon>
        <taxon>Pseudomonadota</taxon>
        <taxon>Alphaproteobacteria</taxon>
        <taxon>Sphingomonadales</taxon>
        <taxon>Sphingomonadaceae</taxon>
        <taxon>Sphingomonas</taxon>
    </lineage>
</organism>
<dbReference type="KEGG" id="skr:BRX40_18255"/>
<evidence type="ECO:0000313" key="6">
    <source>
        <dbReference type="EMBL" id="APR54098.1"/>
    </source>
</evidence>
<reference evidence="7 9" key="3">
    <citation type="submission" date="2018-07" db="EMBL/GenBank/DDBJ databases">
        <title>Genomic and Epidemiologic Investigation of an Indolent Hospital Outbreak.</title>
        <authorList>
            <person name="Johnson R.C."/>
            <person name="Deming C."/>
            <person name="Conlan S."/>
            <person name="Zellmer C.J."/>
            <person name="Michelin A.V."/>
            <person name="Lee-Lin S."/>
            <person name="Thomas P.J."/>
            <person name="Park M."/>
            <person name="Weingarten R.A."/>
            <person name="Less J."/>
            <person name="Dekker J.P."/>
            <person name="Frank K.M."/>
            <person name="Musser K.A."/>
            <person name="Mcquiston J.R."/>
            <person name="Henderson D.K."/>
            <person name="Lau A.F."/>
            <person name="Palmore T.N."/>
            <person name="Segre J.A."/>
        </authorList>
    </citation>
    <scope>NUCLEOTIDE SEQUENCE [LARGE SCALE GENOMIC DNA]</scope>
    <source>
        <strain evidence="7 9">SK-NIH.Env10_0317</strain>
    </source>
</reference>
<keyword evidence="3" id="KW-0238">DNA-binding</keyword>
<protein>
    <submittedName>
        <fullName evidence="6">LysR family transcriptional regulator</fullName>
    </submittedName>
</protein>
<dbReference type="Gene3D" id="1.10.10.10">
    <property type="entry name" value="Winged helix-like DNA-binding domain superfamily/Winged helix DNA-binding domain"/>
    <property type="match status" value="1"/>
</dbReference>
<evidence type="ECO:0000256" key="1">
    <source>
        <dbReference type="ARBA" id="ARBA00009437"/>
    </source>
</evidence>